<comment type="caution">
    <text evidence="10">The sequence shown here is derived from an EMBL/GenBank/DDBJ whole genome shotgun (WGS) entry which is preliminary data.</text>
</comment>
<dbReference type="InterPro" id="IPR006102">
    <property type="entry name" value="Ig-like_GH2"/>
</dbReference>
<feature type="domain" description="Glycoside hydrolase family 2 catalytic" evidence="8">
    <location>
        <begin position="313"/>
        <end position="428"/>
    </location>
</feature>
<evidence type="ECO:0000256" key="6">
    <source>
        <dbReference type="ARBA" id="ARBA00023295"/>
    </source>
</evidence>
<dbReference type="PANTHER" id="PTHR43730">
    <property type="entry name" value="BETA-MANNOSIDASE"/>
    <property type="match status" value="1"/>
</dbReference>
<dbReference type="InterPro" id="IPR036156">
    <property type="entry name" value="Beta-gal/glucu_dom_sf"/>
</dbReference>
<dbReference type="Pfam" id="PF02836">
    <property type="entry name" value="Glyco_hydro_2_C"/>
    <property type="match status" value="1"/>
</dbReference>
<dbReference type="Pfam" id="PF00703">
    <property type="entry name" value="Glyco_hydro_2"/>
    <property type="match status" value="1"/>
</dbReference>
<reference evidence="10 11" key="1">
    <citation type="submission" date="2019-08" db="EMBL/GenBank/DDBJ databases">
        <title>In-depth cultivation of the pig gut microbiome towards novel bacterial diversity and tailored functional studies.</title>
        <authorList>
            <person name="Wylensek D."/>
            <person name="Hitch T.C.A."/>
            <person name="Clavel T."/>
        </authorList>
    </citation>
    <scope>NUCLEOTIDE SEQUENCE [LARGE SCALE GENOMIC DNA]</scope>
    <source>
        <strain evidence="10 11">BBE-744-WT-12</strain>
    </source>
</reference>
<dbReference type="GO" id="GO:0005975">
    <property type="term" value="P:carbohydrate metabolic process"/>
    <property type="evidence" value="ECO:0007669"/>
    <property type="project" value="InterPro"/>
</dbReference>
<dbReference type="GO" id="GO:0006516">
    <property type="term" value="P:glycoprotein catabolic process"/>
    <property type="evidence" value="ECO:0007669"/>
    <property type="project" value="TreeGrafter"/>
</dbReference>
<dbReference type="EC" id="3.2.1.25" evidence="3"/>
<evidence type="ECO:0000256" key="5">
    <source>
        <dbReference type="ARBA" id="ARBA00022801"/>
    </source>
</evidence>
<keyword evidence="5 10" id="KW-0378">Hydrolase</keyword>
<evidence type="ECO:0000256" key="2">
    <source>
        <dbReference type="ARBA" id="ARBA00007401"/>
    </source>
</evidence>
<dbReference type="Proteomes" id="UP000435649">
    <property type="component" value="Unassembled WGS sequence"/>
</dbReference>
<evidence type="ECO:0000313" key="10">
    <source>
        <dbReference type="EMBL" id="MST98301.1"/>
    </source>
</evidence>
<keyword evidence="6" id="KW-0326">Glycosidase</keyword>
<dbReference type="SUPFAM" id="SSF49303">
    <property type="entry name" value="beta-Galactosidase/glucuronidase domain"/>
    <property type="match status" value="1"/>
</dbReference>
<evidence type="ECO:0000313" key="11">
    <source>
        <dbReference type="Proteomes" id="UP000435649"/>
    </source>
</evidence>
<dbReference type="PANTHER" id="PTHR43730:SF1">
    <property type="entry name" value="BETA-MANNOSIDASE"/>
    <property type="match status" value="1"/>
</dbReference>
<evidence type="ECO:0000256" key="3">
    <source>
        <dbReference type="ARBA" id="ARBA00012754"/>
    </source>
</evidence>
<feature type="domain" description="Beta-mannosidase-like galactose-binding" evidence="9">
    <location>
        <begin position="9"/>
        <end position="179"/>
    </location>
</feature>
<dbReference type="InterPro" id="IPR017853">
    <property type="entry name" value="GH"/>
</dbReference>
<dbReference type="RefSeq" id="WP_154419356.1">
    <property type="nucleotide sequence ID" value="NZ_VUNS01000017.1"/>
</dbReference>
<organism evidence="10 11">
    <name type="scientific">Victivallis lenta</name>
    <dbReference type="NCBI Taxonomy" id="2606640"/>
    <lineage>
        <taxon>Bacteria</taxon>
        <taxon>Pseudomonadati</taxon>
        <taxon>Lentisphaerota</taxon>
        <taxon>Lentisphaeria</taxon>
        <taxon>Victivallales</taxon>
        <taxon>Victivallaceae</taxon>
        <taxon>Victivallis</taxon>
    </lineage>
</organism>
<comment type="similarity">
    <text evidence="2">Belongs to the glycosyl hydrolase 2 family.</text>
</comment>
<keyword evidence="11" id="KW-1185">Reference proteome</keyword>
<dbReference type="InterPro" id="IPR006103">
    <property type="entry name" value="Glyco_hydro_2_cat"/>
</dbReference>
<dbReference type="InterPro" id="IPR013783">
    <property type="entry name" value="Ig-like_fold"/>
</dbReference>
<proteinExistence type="inferred from homology"/>
<feature type="domain" description="Glycoside hydrolase family 2 immunoglobulin-like beta-sandwich" evidence="7">
    <location>
        <begin position="233"/>
        <end position="294"/>
    </location>
</feature>
<dbReference type="Gene3D" id="2.60.120.260">
    <property type="entry name" value="Galactose-binding domain-like"/>
    <property type="match status" value="1"/>
</dbReference>
<dbReference type="GO" id="GO:0004567">
    <property type="term" value="F:beta-mannosidase activity"/>
    <property type="evidence" value="ECO:0007669"/>
    <property type="project" value="UniProtKB-EC"/>
</dbReference>
<dbReference type="Gene3D" id="2.60.40.10">
    <property type="entry name" value="Immunoglobulins"/>
    <property type="match status" value="1"/>
</dbReference>
<dbReference type="AlphaFoldDB" id="A0A844G6V4"/>
<dbReference type="Pfam" id="PF22666">
    <property type="entry name" value="Glyco_hydro_2_N2"/>
    <property type="match status" value="1"/>
</dbReference>
<accession>A0A844G6V4</accession>
<name>A0A844G6V4_9BACT</name>
<dbReference type="EMBL" id="VUNS01000017">
    <property type="protein sequence ID" value="MST98301.1"/>
    <property type="molecule type" value="Genomic_DNA"/>
</dbReference>
<evidence type="ECO:0000259" key="9">
    <source>
        <dbReference type="Pfam" id="PF22666"/>
    </source>
</evidence>
<dbReference type="SUPFAM" id="SSF51445">
    <property type="entry name" value="(Trans)glycosidases"/>
    <property type="match status" value="1"/>
</dbReference>
<evidence type="ECO:0000259" key="8">
    <source>
        <dbReference type="Pfam" id="PF02836"/>
    </source>
</evidence>
<comment type="catalytic activity">
    <reaction evidence="1">
        <text>Hydrolysis of terminal, non-reducing beta-D-mannose residues in beta-D-mannosides.</text>
        <dbReference type="EC" id="3.2.1.25"/>
    </reaction>
</comment>
<evidence type="ECO:0000259" key="7">
    <source>
        <dbReference type="Pfam" id="PF00703"/>
    </source>
</evidence>
<gene>
    <name evidence="10" type="ORF">FYJ85_14760</name>
</gene>
<evidence type="ECO:0000256" key="4">
    <source>
        <dbReference type="ARBA" id="ARBA00022729"/>
    </source>
</evidence>
<dbReference type="InterPro" id="IPR054593">
    <property type="entry name" value="Beta-mannosidase-like_N2"/>
</dbReference>
<dbReference type="Gene3D" id="3.20.20.80">
    <property type="entry name" value="Glycosidases"/>
    <property type="match status" value="1"/>
</dbReference>
<keyword evidence="4" id="KW-0732">Signal</keyword>
<dbReference type="InterPro" id="IPR008979">
    <property type="entry name" value="Galactose-bd-like_sf"/>
</dbReference>
<dbReference type="SUPFAM" id="SSF49785">
    <property type="entry name" value="Galactose-binding domain-like"/>
    <property type="match status" value="1"/>
</dbReference>
<sequence>MRQVLERGWTLTFTHPESGETMTIPAQVPGNVIADLHRAGVVPDPYFGLNSAGLRIWEFVDFEYRTGFRAPETEPGERLELVLEGADTVGEVRLNGDLLGELDNMFIEHRFDVTGRAAAGTENRLAVLIRSAVNAARKFHRTPDTFTLAYNYEGLYLRKAGHSYGWDIAPRIVGGGLWRGVFLEQVPADRWTGVLLYTTHASKQLAKLVLDWNFETAAERLTGFGARLVMKHGESRFEKQFRIDFTSGRTAFEIADPHLWNVRGHGDPALYDVTLELLHDGETVAVRRFRTGIRTVRLDRTESLSPGGDGEFRFLLNGEPLFVHGSNWVPAEAMHGEARDRIRRGLELFADLGCNMVRCWGGGVYEDHDFFDYCDEHGMLVWQDFMLACQLPPQDDDFARRIEAEATAVIRKLRNHPSLALWCGDNECDEAALWSGGGERFPSANRITREVLKRAVLANDPDRDYLPSSPYLTDSAVRLGNTGNAPEQHLWGPRDEYKGDFYRLNTARFASETGYHGMPCVESLKKFLSPDHLFPKTDDPEYLIHAAQPYGDPSGPYAYRIKLLLDQVENTFGSVPRELDKLVAASQAVQAEAVKFFIENFRFRKWNKTGILWWNVIDCWPQISDAVVDYYYEKKLAYYYIRNVQQPVLLMMGEPASWHCELRLDNNLPGPAAGRYRVSDLLTGEEIAAGRYECGANCCTGLGAIRVSSGKHRMHLLEWEVNGEWKCSHYLLGHTPYDLDYYLKCRDAILSKLNIPLAGAE</sequence>
<evidence type="ECO:0000256" key="1">
    <source>
        <dbReference type="ARBA" id="ARBA00000829"/>
    </source>
</evidence>
<dbReference type="InterPro" id="IPR050887">
    <property type="entry name" value="Beta-mannosidase_GH2"/>
</dbReference>
<protein>
    <recommendedName>
        <fullName evidence="3">beta-mannosidase</fullName>
        <ecNumber evidence="3">3.2.1.25</ecNumber>
    </recommendedName>
</protein>